<dbReference type="InterPro" id="IPR006171">
    <property type="entry name" value="TOPRIM_dom"/>
</dbReference>
<feature type="region of interest" description="Disordered" evidence="1">
    <location>
        <begin position="69"/>
        <end position="96"/>
    </location>
</feature>
<dbReference type="KEGG" id="xdi:EZH22_05960"/>
<sequence>MDLRSIASALGGEIVGRQVLAPGPGHSRKDRSLAIVPSPRAPGGFLVHSHCGDDWKECRDHVCDLLGIAPPERRRPPTREERAQRREANARAAEDAAVDTAKRTRWALGIWGKSVDPRGRIVEAYLKSRALPLGEELARTVLRFHGSLRYGEASHAGMVALMRDILTDEPCGIHRTFLAPDGRKIDRRMLGRAKGAAIKLDPLDGPALTIGEGIETAMSGRLFGFAPAWALGSADAIAFFPVLPGVERLTILGETDDSGANERAVKACARRWLAAGREVVLVQPRIAGDLNDVLREAAH</sequence>
<proteinExistence type="predicted"/>
<accession>A0A974SKH5</accession>
<evidence type="ECO:0000313" key="4">
    <source>
        <dbReference type="EMBL" id="QRG09491.1"/>
    </source>
</evidence>
<keyword evidence="5" id="KW-1185">Reference proteome</keyword>
<dbReference type="AlphaFoldDB" id="A0A974SKH5"/>
<feature type="compositionally biased region" description="Basic and acidic residues" evidence="1">
    <location>
        <begin position="71"/>
        <end position="94"/>
    </location>
</feature>
<dbReference type="InterPro" id="IPR055570">
    <property type="entry name" value="DUF7146"/>
</dbReference>
<dbReference type="EMBL" id="CP063362">
    <property type="protein sequence ID" value="QRG09491.1"/>
    <property type="molecule type" value="Genomic_DNA"/>
</dbReference>
<evidence type="ECO:0000256" key="1">
    <source>
        <dbReference type="SAM" id="MobiDB-lite"/>
    </source>
</evidence>
<evidence type="ECO:0000259" key="3">
    <source>
        <dbReference type="Pfam" id="PF23639"/>
    </source>
</evidence>
<evidence type="ECO:0000313" key="5">
    <source>
        <dbReference type="Proteomes" id="UP000596427"/>
    </source>
</evidence>
<dbReference type="Pfam" id="PF13362">
    <property type="entry name" value="Toprim_3"/>
    <property type="match status" value="1"/>
</dbReference>
<feature type="domain" description="Toprim" evidence="2">
    <location>
        <begin position="208"/>
        <end position="297"/>
    </location>
</feature>
<feature type="domain" description="DUF7146" evidence="3">
    <location>
        <begin position="102"/>
        <end position="199"/>
    </location>
</feature>
<protein>
    <submittedName>
        <fullName evidence="4">Toprim domain-containing protein</fullName>
    </submittedName>
</protein>
<evidence type="ECO:0000259" key="2">
    <source>
        <dbReference type="Pfam" id="PF13362"/>
    </source>
</evidence>
<reference evidence="4 5" key="1">
    <citation type="submission" date="2020-10" db="EMBL/GenBank/DDBJ databases">
        <title>Degradation of 1,4-Dioxane by Xanthobacter sp. YN2, via a Novel Group-2 Soluble Di-Iron Monooxygenase.</title>
        <authorList>
            <person name="Ma F."/>
            <person name="Wang Y."/>
            <person name="Yang J."/>
            <person name="Guo H."/>
            <person name="Su D."/>
            <person name="Yu L."/>
        </authorList>
    </citation>
    <scope>NUCLEOTIDE SEQUENCE [LARGE SCALE GENOMIC DNA]</scope>
    <source>
        <strain evidence="4 5">YN2</strain>
    </source>
</reference>
<gene>
    <name evidence="4" type="ORF">EZH22_05960</name>
</gene>
<dbReference type="Pfam" id="PF23639">
    <property type="entry name" value="DUF7146"/>
    <property type="match status" value="1"/>
</dbReference>
<organism evidence="4 5">
    <name type="scientific">Xanthobacter dioxanivorans</name>
    <dbReference type="NCBI Taxonomy" id="2528964"/>
    <lineage>
        <taxon>Bacteria</taxon>
        <taxon>Pseudomonadati</taxon>
        <taxon>Pseudomonadota</taxon>
        <taxon>Alphaproteobacteria</taxon>
        <taxon>Hyphomicrobiales</taxon>
        <taxon>Xanthobacteraceae</taxon>
        <taxon>Xanthobacter</taxon>
    </lineage>
</organism>
<name>A0A974SKH5_9HYPH</name>
<dbReference type="Proteomes" id="UP000596427">
    <property type="component" value="Chromosome"/>
</dbReference>